<dbReference type="Proteomes" id="UP000246464">
    <property type="component" value="Chromosome 8"/>
</dbReference>
<keyword evidence="2" id="KW-1185">Reference proteome</keyword>
<reference evidence="1 2" key="1">
    <citation type="submission" date="2017-12" db="EMBL/GenBank/DDBJ databases">
        <title>Integrating genomic resources of turbot (Scophthalmus maximus) in depth evaluation of genetic and physical mapping variation across individuals.</title>
        <authorList>
            <person name="Martinez P."/>
        </authorList>
    </citation>
    <scope>NUCLEOTIDE SEQUENCE [LARGE SCALE GENOMIC DNA]</scope>
</reference>
<name>A0A2U9BN83_SCOMX</name>
<dbReference type="EMBL" id="CP026250">
    <property type="protein sequence ID" value="AWP05537.1"/>
    <property type="molecule type" value="Genomic_DNA"/>
</dbReference>
<protein>
    <submittedName>
        <fullName evidence="1">Uncharacterized protein</fullName>
    </submittedName>
</protein>
<gene>
    <name evidence="1" type="ORF">SMAX5B_011546</name>
</gene>
<proteinExistence type="predicted"/>
<evidence type="ECO:0000313" key="1">
    <source>
        <dbReference type="EMBL" id="AWP05537.1"/>
    </source>
</evidence>
<sequence>MAAGFPEETGVCQTFKWDEALRATGGLPPPSNTFWSSYIPCQSVDLKESQMDGLNRLQVRQFHPPQLQSSVHHHHRVQQFTWTQVKTTGCSC</sequence>
<dbReference type="AlphaFoldDB" id="A0A2U9BN83"/>
<evidence type="ECO:0000313" key="2">
    <source>
        <dbReference type="Proteomes" id="UP000246464"/>
    </source>
</evidence>
<organism evidence="1 2">
    <name type="scientific">Scophthalmus maximus</name>
    <name type="common">Turbot</name>
    <name type="synonym">Psetta maxima</name>
    <dbReference type="NCBI Taxonomy" id="52904"/>
    <lineage>
        <taxon>Eukaryota</taxon>
        <taxon>Metazoa</taxon>
        <taxon>Chordata</taxon>
        <taxon>Craniata</taxon>
        <taxon>Vertebrata</taxon>
        <taxon>Euteleostomi</taxon>
        <taxon>Actinopterygii</taxon>
        <taxon>Neopterygii</taxon>
        <taxon>Teleostei</taxon>
        <taxon>Neoteleostei</taxon>
        <taxon>Acanthomorphata</taxon>
        <taxon>Carangaria</taxon>
        <taxon>Pleuronectiformes</taxon>
        <taxon>Pleuronectoidei</taxon>
        <taxon>Scophthalmidae</taxon>
        <taxon>Scophthalmus</taxon>
    </lineage>
</organism>
<accession>A0A2U9BN83</accession>